<dbReference type="Proteomes" id="UP000064893">
    <property type="component" value="Chromosome"/>
</dbReference>
<dbReference type="EMBL" id="CP013118">
    <property type="protein sequence ID" value="ALO15305.1"/>
    <property type="molecule type" value="Genomic_DNA"/>
</dbReference>
<feature type="signal peptide" evidence="1">
    <location>
        <begin position="1"/>
        <end position="20"/>
    </location>
</feature>
<organism evidence="2 3">
    <name type="scientific">Salinivirga cyanobacteriivorans</name>
    <dbReference type="NCBI Taxonomy" id="1307839"/>
    <lineage>
        <taxon>Bacteria</taxon>
        <taxon>Pseudomonadati</taxon>
        <taxon>Bacteroidota</taxon>
        <taxon>Bacteroidia</taxon>
        <taxon>Bacteroidales</taxon>
        <taxon>Salinivirgaceae</taxon>
        <taxon>Salinivirga</taxon>
    </lineage>
</organism>
<dbReference type="AlphaFoldDB" id="A0A0S2HYV0"/>
<dbReference type="Gene3D" id="2.40.160.60">
    <property type="entry name" value="Outer membrane protein transport protein (OMPP1/FadL/TodX)"/>
    <property type="match status" value="1"/>
</dbReference>
<name>A0A0S2HYV0_9BACT</name>
<evidence type="ECO:0000313" key="2">
    <source>
        <dbReference type="EMBL" id="ALO15305.1"/>
    </source>
</evidence>
<dbReference type="OrthoDB" id="1491239at2"/>
<keyword evidence="1" id="KW-0732">Signal</keyword>
<dbReference type="SUPFAM" id="SSF56935">
    <property type="entry name" value="Porins"/>
    <property type="match status" value="1"/>
</dbReference>
<dbReference type="STRING" id="1307839.L21SP5_01662"/>
<evidence type="ECO:0008006" key="4">
    <source>
        <dbReference type="Google" id="ProtNLM"/>
    </source>
</evidence>
<sequence length="426" mass="48054" precursor="true">MWRKLSILIVLAGIALSAWGQSKSNSPYSVFGLGDIYTPGSIQFPEYGGASSGLLEKNKINFSNPAAYRAIDSMRFLIDFALTSATRQIADENDSHITHDFNFTYYAIGFRVTPWWHASIGLTPVSNRNYRIGLNSSMNGISSETFYVGKGNLNQAYLGQSFSITPNLSVGFNVKYLFGELKETKTILFPQTFRNTQEGYTKQIHDFGFDAGIMYTHSMANDKSLNVGFTYTPLQSINYTEDYLFGAGGGDNVEDIDDNIILDTTAYYVDRERSFNLPQSFSFGASYVVPREKTATVAFDMSLWDEAENSNLENNATTLSNSYRISSGYSFIPKWNTASSYFKRMTYVFGAFFEKQYMDVRGENINNMAISAGVGLPIRRAGMTLNIGAEVGQRGMLKNDLIQENYIKLNIKLNFREVWFFERKYD</sequence>
<protein>
    <recommendedName>
        <fullName evidence="4">Outer membrane protein transport protein (OMPP1/FadL/TodX)</fullName>
    </recommendedName>
</protein>
<accession>A0A0S2HYV0</accession>
<proteinExistence type="predicted"/>
<evidence type="ECO:0000256" key="1">
    <source>
        <dbReference type="SAM" id="SignalP"/>
    </source>
</evidence>
<keyword evidence="3" id="KW-1185">Reference proteome</keyword>
<gene>
    <name evidence="2" type="ORF">L21SP5_01662</name>
</gene>
<evidence type="ECO:0000313" key="3">
    <source>
        <dbReference type="Proteomes" id="UP000064893"/>
    </source>
</evidence>
<dbReference type="RefSeq" id="WP_057952773.1">
    <property type="nucleotide sequence ID" value="NZ_CP013118.1"/>
</dbReference>
<dbReference type="KEGG" id="blq:L21SP5_01662"/>
<reference evidence="2 3" key="1">
    <citation type="submission" date="2015-11" db="EMBL/GenBank/DDBJ databases">
        <title>Description and complete genome sequence of a novel strain predominating in hypersaline microbial mats and representing a new family of the Bacteriodetes phylum.</title>
        <authorList>
            <person name="Spring S."/>
            <person name="Bunk B."/>
            <person name="Sproer C."/>
            <person name="Klenk H.-P."/>
        </authorList>
    </citation>
    <scope>NUCLEOTIDE SEQUENCE [LARGE SCALE GENOMIC DNA]</scope>
    <source>
        <strain evidence="2 3">L21-Spi-D4</strain>
    </source>
</reference>
<feature type="chain" id="PRO_5006599263" description="Outer membrane protein transport protein (OMPP1/FadL/TodX)" evidence="1">
    <location>
        <begin position="21"/>
        <end position="426"/>
    </location>
</feature>